<feature type="region of interest" description="Disordered" evidence="1">
    <location>
        <begin position="112"/>
        <end position="137"/>
    </location>
</feature>
<reference evidence="5 6" key="1">
    <citation type="submission" date="2024-09" db="EMBL/GenBank/DDBJ databases">
        <authorList>
            <person name="Sun Q."/>
            <person name="Mori K."/>
        </authorList>
    </citation>
    <scope>NUCLEOTIDE SEQUENCE [LARGE SCALE GENOMIC DNA]</scope>
    <source>
        <strain evidence="5 6">JCM 4362</strain>
    </source>
</reference>
<sequence>MGVEGHSRSRKHTNTSRTVRARGLRAVALVAGAGLLLTATGCGSMPDHGNVQEVKASPQVDTQVRVYSVPPRPGDAPRAIVDGFMEAMTSDDPGFDTARKYLTREASKTWNPGSTTILDGAVPNPADTTSGHDGGSRTFRISGERIAELDKQSAYTPHTGAYEQTLRLVKEKGPGKKDSAEWRIDSPPQGLVLGESDFQRIFRSVNKYYFASTAGESNLLALVADPIYVRKRTDPQTRLDPVAQAVKAVMDGPSAWLRKSVRSRFPTKSALRNGTKSLPIGDHNSLKVPLNPESANAVNQKMCTDMAAQLLFTLQDLTSSTRIDQVEMQRPDDSPLCKLHKNNAADYVAGGVVAAASYQYFLDGERRLVRVRSTSESGPAEPVPGIGEQKLTVRSAGISRDETVAAAVSDSGHEMYVAPMTAGRDDYRTPYRSEKGARETLSAPSWDGMGDLWFADRDQRRPRVVRLVDGGGTAQEVQVERLGDGYVDSLRVSADGVRVALLIVEKGRKTLKIGRVERTRTAAGEKVMIVGLRPAAPQMEDVTAMSWAGQSRLVVAGREAGGVQQMRYVRTDGSSSAEGLLPGANQVTAVAASDAEGAAVLAQTKEDGIVRLPPGANWKTLVKVGSMPVYPG</sequence>
<evidence type="ECO:0000313" key="5">
    <source>
        <dbReference type="EMBL" id="MFB9522428.1"/>
    </source>
</evidence>
<dbReference type="RefSeq" id="WP_345222379.1">
    <property type="nucleotide sequence ID" value="NZ_BAAAXE010000013.1"/>
</dbReference>
<organism evidence="5 6">
    <name type="scientific">Streptomyces cremeus</name>
    <dbReference type="NCBI Taxonomy" id="66881"/>
    <lineage>
        <taxon>Bacteria</taxon>
        <taxon>Bacillati</taxon>
        <taxon>Actinomycetota</taxon>
        <taxon>Actinomycetes</taxon>
        <taxon>Kitasatosporales</taxon>
        <taxon>Streptomycetaceae</taxon>
        <taxon>Streptomyces</taxon>
    </lineage>
</organism>
<keyword evidence="6" id="KW-1185">Reference proteome</keyword>
<comment type="caution">
    <text evidence="5">The sequence shown here is derived from an EMBL/GenBank/DDBJ whole genome shotgun (WGS) entry which is preliminary data.</text>
</comment>
<dbReference type="Pfam" id="PF10646">
    <property type="entry name" value="Germane"/>
    <property type="match status" value="1"/>
</dbReference>
<name>A0ABV5PI40_STRCM</name>
<dbReference type="Pfam" id="PF25976">
    <property type="entry name" value="LpqB_N"/>
    <property type="match status" value="1"/>
</dbReference>
<protein>
    <submittedName>
        <fullName evidence="5">LpqB family beta-propeller domain-containing protein</fullName>
    </submittedName>
</protein>
<dbReference type="SUPFAM" id="SSF63829">
    <property type="entry name" value="Calcium-dependent phosphotriesterase"/>
    <property type="match status" value="1"/>
</dbReference>
<evidence type="ECO:0000259" key="2">
    <source>
        <dbReference type="Pfam" id="PF10646"/>
    </source>
</evidence>
<gene>
    <name evidence="5" type="ORF">ACFFTU_21000</name>
</gene>
<proteinExistence type="predicted"/>
<dbReference type="InterPro" id="IPR018910">
    <property type="entry name" value="LpqB_C"/>
</dbReference>
<feature type="domain" description="GerMN" evidence="2">
    <location>
        <begin position="208"/>
        <end position="327"/>
    </location>
</feature>
<evidence type="ECO:0000313" key="6">
    <source>
        <dbReference type="Proteomes" id="UP001589718"/>
    </source>
</evidence>
<dbReference type="InterPro" id="IPR059026">
    <property type="entry name" value="LpqB_N"/>
</dbReference>
<feature type="domain" description="Lipoprotein LpqB C-terminal" evidence="3">
    <location>
        <begin position="375"/>
        <end position="631"/>
    </location>
</feature>
<dbReference type="Proteomes" id="UP001589718">
    <property type="component" value="Unassembled WGS sequence"/>
</dbReference>
<evidence type="ECO:0000256" key="1">
    <source>
        <dbReference type="SAM" id="MobiDB-lite"/>
    </source>
</evidence>
<dbReference type="Pfam" id="PF10647">
    <property type="entry name" value="Gmad1"/>
    <property type="match status" value="1"/>
</dbReference>
<accession>A0ABV5PI40</accession>
<feature type="domain" description="Lipoprotein LpqB N-terminal" evidence="4">
    <location>
        <begin position="70"/>
        <end position="199"/>
    </location>
</feature>
<dbReference type="EMBL" id="JBHMCR010000010">
    <property type="protein sequence ID" value="MFB9522428.1"/>
    <property type="molecule type" value="Genomic_DNA"/>
</dbReference>
<dbReference type="InterPro" id="IPR019606">
    <property type="entry name" value="GerMN"/>
</dbReference>
<evidence type="ECO:0000259" key="3">
    <source>
        <dbReference type="Pfam" id="PF10647"/>
    </source>
</evidence>
<evidence type="ECO:0000259" key="4">
    <source>
        <dbReference type="Pfam" id="PF25976"/>
    </source>
</evidence>